<protein>
    <submittedName>
        <fullName evidence="2">Uncharacterized protein</fullName>
    </submittedName>
</protein>
<sequence length="211" mass="23520">MITTPMVSFLPTTAAQPTDVLRRDNAVREVVAPLKPMEAFHRERGLGSDSERRAQSQERSYAQQLAQARLEAGFPGFLRRSTSSPDNQVREEPVRPAQQRIGRDTSEPTWEDVDADDIADTEATRTDALSAAQQRAELHSAEREAVQLDFDWPSDPLNRAYSSSSYASRFDDGAGSRPVGMDAAVFARAQRIEQFYQGSFRPNEQFLLGVA</sequence>
<dbReference type="EMBL" id="QLMD01000003">
    <property type="protein sequence ID" value="RAJ99173.1"/>
    <property type="molecule type" value="Genomic_DNA"/>
</dbReference>
<reference evidence="3 5" key="1">
    <citation type="journal article" date="2018" name="Front. Microbiol.">
        <title>Genome-Based Analysis Reveals the Taxonomy and Diversity of the Family Idiomarinaceae.</title>
        <authorList>
            <person name="Liu Y."/>
            <person name="Lai Q."/>
            <person name="Shao Z."/>
        </authorList>
    </citation>
    <scope>NUCLEOTIDE SEQUENCE [LARGE SCALE GENOMIC DNA]</scope>
    <source>
        <strain evidence="3 5">CF12-14</strain>
    </source>
</reference>
<proteinExistence type="predicted"/>
<comment type="caution">
    <text evidence="2">The sequence shown here is derived from an EMBL/GenBank/DDBJ whole genome shotgun (WGS) entry which is preliminary data.</text>
</comment>
<evidence type="ECO:0000256" key="1">
    <source>
        <dbReference type="SAM" id="MobiDB-lite"/>
    </source>
</evidence>
<feature type="region of interest" description="Disordered" evidence="1">
    <location>
        <begin position="77"/>
        <end position="115"/>
    </location>
</feature>
<feature type="region of interest" description="Disordered" evidence="1">
    <location>
        <begin position="40"/>
        <end position="64"/>
    </location>
</feature>
<dbReference type="EMBL" id="PIPK01000002">
    <property type="protein sequence ID" value="RUO27680.1"/>
    <property type="molecule type" value="Genomic_DNA"/>
</dbReference>
<dbReference type="RefSeq" id="WP_111568780.1">
    <property type="nucleotide sequence ID" value="NZ_PIPK01000002.1"/>
</dbReference>
<keyword evidence="5" id="KW-1185">Reference proteome</keyword>
<dbReference type="OrthoDB" id="9812722at2"/>
<dbReference type="Proteomes" id="UP000287865">
    <property type="component" value="Unassembled WGS sequence"/>
</dbReference>
<accession>A0A327X2Q7</accession>
<evidence type="ECO:0000313" key="5">
    <source>
        <dbReference type="Proteomes" id="UP000287865"/>
    </source>
</evidence>
<evidence type="ECO:0000313" key="2">
    <source>
        <dbReference type="EMBL" id="RAJ99173.1"/>
    </source>
</evidence>
<organism evidence="2 4">
    <name type="scientific">Aliidiomarina maris</name>
    <dbReference type="NCBI Taxonomy" id="531312"/>
    <lineage>
        <taxon>Bacteria</taxon>
        <taxon>Pseudomonadati</taxon>
        <taxon>Pseudomonadota</taxon>
        <taxon>Gammaproteobacteria</taxon>
        <taxon>Alteromonadales</taxon>
        <taxon>Idiomarinaceae</taxon>
        <taxon>Aliidiomarina</taxon>
    </lineage>
</organism>
<name>A0A327X2Q7_9GAMM</name>
<dbReference type="AlphaFoldDB" id="A0A327X2Q7"/>
<dbReference type="Proteomes" id="UP000249203">
    <property type="component" value="Unassembled WGS sequence"/>
</dbReference>
<evidence type="ECO:0000313" key="4">
    <source>
        <dbReference type="Proteomes" id="UP000249203"/>
    </source>
</evidence>
<gene>
    <name evidence="2" type="ORF">B0I24_103167</name>
    <name evidence="3" type="ORF">CWE07_03415</name>
</gene>
<reference evidence="2 4" key="2">
    <citation type="submission" date="2018-06" db="EMBL/GenBank/DDBJ databases">
        <title>Genomic Encyclopedia of Type Strains, Phase III (KMG-III): the genomes of soil and plant-associated and newly described type strains.</title>
        <authorList>
            <person name="Whitman W."/>
        </authorList>
    </citation>
    <scope>NUCLEOTIDE SEQUENCE [LARGE SCALE GENOMIC DNA]</scope>
    <source>
        <strain evidence="2 4">CGMCC 1.15366</strain>
    </source>
</reference>
<feature type="compositionally biased region" description="Basic and acidic residues" evidence="1">
    <location>
        <begin position="40"/>
        <end position="56"/>
    </location>
</feature>
<evidence type="ECO:0000313" key="3">
    <source>
        <dbReference type="EMBL" id="RUO27680.1"/>
    </source>
</evidence>